<accession>A0A428KNI9</accession>
<dbReference type="PANTHER" id="PTHR35526:SF3">
    <property type="entry name" value="ANTI-SIGMA-F FACTOR RSBW"/>
    <property type="match status" value="1"/>
</dbReference>
<dbReference type="InterPro" id="IPR003594">
    <property type="entry name" value="HATPase_dom"/>
</dbReference>
<evidence type="ECO:0000313" key="4">
    <source>
        <dbReference type="Proteomes" id="UP000273500"/>
    </source>
</evidence>
<gene>
    <name evidence="3" type="ORF">EI291_13025</name>
</gene>
<keyword evidence="1" id="KW-0808">Transferase</keyword>
<keyword evidence="4" id="KW-1185">Reference proteome</keyword>
<dbReference type="GO" id="GO:0005524">
    <property type="term" value="F:ATP binding"/>
    <property type="evidence" value="ECO:0007669"/>
    <property type="project" value="UniProtKB-KW"/>
</dbReference>
<proteinExistence type="predicted"/>
<dbReference type="EMBL" id="RWIT01000006">
    <property type="protein sequence ID" value="RSK48011.1"/>
    <property type="molecule type" value="Genomic_DNA"/>
</dbReference>
<keyword evidence="3" id="KW-0067">ATP-binding</keyword>
<dbReference type="Gene3D" id="3.30.565.10">
    <property type="entry name" value="Histidine kinase-like ATPase, C-terminal domain"/>
    <property type="match status" value="1"/>
</dbReference>
<dbReference type="Proteomes" id="UP000273500">
    <property type="component" value="Unassembled WGS sequence"/>
</dbReference>
<dbReference type="InterPro" id="IPR036890">
    <property type="entry name" value="HATPase_C_sf"/>
</dbReference>
<protein>
    <submittedName>
        <fullName evidence="3">ATP-binding protein</fullName>
    </submittedName>
</protein>
<dbReference type="Pfam" id="PF13581">
    <property type="entry name" value="HATPase_c_2"/>
    <property type="match status" value="1"/>
</dbReference>
<reference evidence="3 4" key="1">
    <citation type="submission" date="2018-12" db="EMBL/GenBank/DDBJ databases">
        <authorList>
            <person name="Feng G."/>
            <person name="Zhu H."/>
        </authorList>
    </citation>
    <scope>NUCLEOTIDE SEQUENCE [LARGE SCALE GENOMIC DNA]</scope>
    <source>
        <strain evidence="3 4">KCTC 12533</strain>
    </source>
</reference>
<evidence type="ECO:0000256" key="1">
    <source>
        <dbReference type="ARBA" id="ARBA00022527"/>
    </source>
</evidence>
<keyword evidence="3" id="KW-0547">Nucleotide-binding</keyword>
<feature type="domain" description="Histidine kinase/HSP90-like ATPase" evidence="2">
    <location>
        <begin position="8"/>
        <end position="129"/>
    </location>
</feature>
<dbReference type="SUPFAM" id="SSF55874">
    <property type="entry name" value="ATPase domain of HSP90 chaperone/DNA topoisomerase II/histidine kinase"/>
    <property type="match status" value="1"/>
</dbReference>
<dbReference type="InterPro" id="IPR050267">
    <property type="entry name" value="Anti-sigma-factor_SerPK"/>
</dbReference>
<dbReference type="OrthoDB" id="1467655at2"/>
<dbReference type="PANTHER" id="PTHR35526">
    <property type="entry name" value="ANTI-SIGMA-F FACTOR RSBW-RELATED"/>
    <property type="match status" value="1"/>
</dbReference>
<evidence type="ECO:0000313" key="3">
    <source>
        <dbReference type="EMBL" id="RSK48011.1"/>
    </source>
</evidence>
<organism evidence="3 4">
    <name type="scientific">Hymenobacter rigui</name>
    <dbReference type="NCBI Taxonomy" id="334424"/>
    <lineage>
        <taxon>Bacteria</taxon>
        <taxon>Pseudomonadati</taxon>
        <taxon>Bacteroidota</taxon>
        <taxon>Cytophagia</taxon>
        <taxon>Cytophagales</taxon>
        <taxon>Hymenobacteraceae</taxon>
        <taxon>Hymenobacter</taxon>
    </lineage>
</organism>
<sequence length="153" mass="17249">MKQVKIQIPSLVENIRVVESFIDNSKDTFHIDDDIYGNIMVAVTEAVNNAIRHGNKFDKDKNVFLSLFVEPDRVKFEIEDEGTGFDYTNLSDPTAPENLENPGGRGIFLIRHLADEVEFQKDGRHVQLTFMLPTPASETEQTQAINGTETTAH</sequence>
<name>A0A428KNI9_9BACT</name>
<comment type="caution">
    <text evidence="3">The sequence shown here is derived from an EMBL/GenBank/DDBJ whole genome shotgun (WGS) entry which is preliminary data.</text>
</comment>
<dbReference type="GO" id="GO:0004674">
    <property type="term" value="F:protein serine/threonine kinase activity"/>
    <property type="evidence" value="ECO:0007669"/>
    <property type="project" value="UniProtKB-KW"/>
</dbReference>
<dbReference type="RefSeq" id="WP_125420571.1">
    <property type="nucleotide sequence ID" value="NZ_RWIT01000006.1"/>
</dbReference>
<keyword evidence="1" id="KW-0418">Kinase</keyword>
<dbReference type="AlphaFoldDB" id="A0A428KNI9"/>
<dbReference type="CDD" id="cd16936">
    <property type="entry name" value="HATPase_RsbW-like"/>
    <property type="match status" value="1"/>
</dbReference>
<keyword evidence="1" id="KW-0723">Serine/threonine-protein kinase</keyword>
<evidence type="ECO:0000259" key="2">
    <source>
        <dbReference type="Pfam" id="PF13581"/>
    </source>
</evidence>